<dbReference type="Gene3D" id="3.40.50.1980">
    <property type="entry name" value="Nitrogenase molybdenum iron protein domain"/>
    <property type="match status" value="2"/>
</dbReference>
<dbReference type="Proteomes" id="UP001501578">
    <property type="component" value="Unassembled WGS sequence"/>
</dbReference>
<evidence type="ECO:0000313" key="5">
    <source>
        <dbReference type="Proteomes" id="UP001501578"/>
    </source>
</evidence>
<name>A0ABP4BPU5_9ACTN</name>
<dbReference type="EMBL" id="BAAAHQ010000055">
    <property type="protein sequence ID" value="GAA0952660.1"/>
    <property type="molecule type" value="Genomic_DNA"/>
</dbReference>
<accession>A0ABP4BPU5</accession>
<proteinExistence type="inferred from homology"/>
<comment type="similarity">
    <text evidence="1">Belongs to the bacterial solute-binding protein 8 family.</text>
</comment>
<feature type="signal peptide" evidence="2">
    <location>
        <begin position="1"/>
        <end position="24"/>
    </location>
</feature>
<reference evidence="5" key="1">
    <citation type="journal article" date="2019" name="Int. J. Syst. Evol. Microbiol.">
        <title>The Global Catalogue of Microorganisms (GCM) 10K type strain sequencing project: providing services to taxonomists for standard genome sequencing and annotation.</title>
        <authorList>
            <consortium name="The Broad Institute Genomics Platform"/>
            <consortium name="The Broad Institute Genome Sequencing Center for Infectious Disease"/>
            <person name="Wu L."/>
            <person name="Ma J."/>
        </authorList>
    </citation>
    <scope>NUCLEOTIDE SEQUENCE [LARGE SCALE GENOMIC DNA]</scope>
    <source>
        <strain evidence="5">JCM 11136</strain>
    </source>
</reference>
<dbReference type="PROSITE" id="PS51257">
    <property type="entry name" value="PROKAR_LIPOPROTEIN"/>
    <property type="match status" value="1"/>
</dbReference>
<dbReference type="PANTHER" id="PTHR30535">
    <property type="entry name" value="VITAMIN B12-BINDING PROTEIN"/>
    <property type="match status" value="1"/>
</dbReference>
<keyword evidence="5" id="KW-1185">Reference proteome</keyword>
<feature type="chain" id="PRO_5046964725" evidence="2">
    <location>
        <begin position="25"/>
        <end position="323"/>
    </location>
</feature>
<evidence type="ECO:0000259" key="3">
    <source>
        <dbReference type="PROSITE" id="PS50983"/>
    </source>
</evidence>
<organism evidence="4 5">
    <name type="scientific">Nonomuraea longicatena</name>
    <dbReference type="NCBI Taxonomy" id="83682"/>
    <lineage>
        <taxon>Bacteria</taxon>
        <taxon>Bacillati</taxon>
        <taxon>Actinomycetota</taxon>
        <taxon>Actinomycetes</taxon>
        <taxon>Streptosporangiales</taxon>
        <taxon>Streptosporangiaceae</taxon>
        <taxon>Nonomuraea</taxon>
    </lineage>
</organism>
<dbReference type="PANTHER" id="PTHR30535:SF7">
    <property type="entry name" value="IRON(III) DICITRATE-BINDING PROTEIN"/>
    <property type="match status" value="1"/>
</dbReference>
<dbReference type="InterPro" id="IPR050902">
    <property type="entry name" value="ABC_Transporter_SBP"/>
</dbReference>
<dbReference type="PROSITE" id="PS50983">
    <property type="entry name" value="FE_B12_PBP"/>
    <property type="match status" value="1"/>
</dbReference>
<dbReference type="SUPFAM" id="SSF53807">
    <property type="entry name" value="Helical backbone' metal receptor"/>
    <property type="match status" value="1"/>
</dbReference>
<evidence type="ECO:0000256" key="2">
    <source>
        <dbReference type="SAM" id="SignalP"/>
    </source>
</evidence>
<dbReference type="RefSeq" id="WP_343955040.1">
    <property type="nucleotide sequence ID" value="NZ_BAAAHQ010000055.1"/>
</dbReference>
<dbReference type="Pfam" id="PF01497">
    <property type="entry name" value="Peripla_BP_2"/>
    <property type="match status" value="1"/>
</dbReference>
<feature type="domain" description="Fe/B12 periplasmic-binding" evidence="3">
    <location>
        <begin position="51"/>
        <end position="323"/>
    </location>
</feature>
<protein>
    <submittedName>
        <fullName evidence="4">ABC transporter substrate-binding protein</fullName>
    </submittedName>
</protein>
<comment type="caution">
    <text evidence="4">The sequence shown here is derived from an EMBL/GenBank/DDBJ whole genome shotgun (WGS) entry which is preliminary data.</text>
</comment>
<keyword evidence="2" id="KW-0732">Signal</keyword>
<sequence length="323" mass="34865">MPTLPRFGALLALAATVAACGVSAQPRAAAPTGTTLTSCGRQITVTRPPSRVVTLDQSATELLLTLGVHDRIAGTSNHKTPVPDRFRAAYERIPVLNPKIITSEQLRAAGPDLAVSPFASLFTKDRAGTREELHALGLPTYVSAVDCPDGTADPFELLFQDYTAMGRIFGVEERARALVEEQRAVIGSVRKAEGRPKVVWLYSMFNGIPYVAGHGGIPSAMSRVLGAENAFDDVDELWPEVTWEEIARRDPDVIVVGDLSERGRPGDSAEEKIAKLRDTPVAAKLPAVRDNRFVTVPGIEMDPSVRSVNTLQLVAKGLRDHAR</sequence>
<evidence type="ECO:0000313" key="4">
    <source>
        <dbReference type="EMBL" id="GAA0952660.1"/>
    </source>
</evidence>
<gene>
    <name evidence="4" type="ORF">GCM10009560_74610</name>
</gene>
<evidence type="ECO:0000256" key="1">
    <source>
        <dbReference type="ARBA" id="ARBA00008814"/>
    </source>
</evidence>
<dbReference type="InterPro" id="IPR002491">
    <property type="entry name" value="ABC_transptr_periplasmic_BD"/>
</dbReference>